<feature type="transmembrane region" description="Helical" evidence="1">
    <location>
        <begin position="171"/>
        <end position="195"/>
    </location>
</feature>
<evidence type="ECO:0000256" key="1">
    <source>
        <dbReference type="SAM" id="Phobius"/>
    </source>
</evidence>
<sequence length="271" mass="31582">MVQIKHRIKEKYINTDIPLLFFRNALSSISQYSEKSVPVQLSYPDLTMAFGFDPVFNSKLFQQIDFESESQNILEKPSIIVSSECNDFEFIRIDLYFWGSLYISCLVLLLIYITLLLLNQYLSNIFVFGELKQDKCCFYIFCLLLTASPLIAVVNRLPLFMMLYKAVHPSATLLLCALFLNYVQDAIFLLFFLFARLSISYLQHNLVSFSSIIWILSWIINDAHINPCPLNLTWRIQCTIFRLKLSILHFYSINHLSLFLQVPHIFLLGAQ</sequence>
<keyword evidence="1" id="KW-0472">Membrane</keyword>
<gene>
    <name evidence="2" type="ORF">RS030_152320</name>
</gene>
<keyword evidence="1" id="KW-1133">Transmembrane helix</keyword>
<organism evidence="2 3">
    <name type="scientific">Cryptosporidium xiaoi</name>
    <dbReference type="NCBI Taxonomy" id="659607"/>
    <lineage>
        <taxon>Eukaryota</taxon>
        <taxon>Sar</taxon>
        <taxon>Alveolata</taxon>
        <taxon>Apicomplexa</taxon>
        <taxon>Conoidasida</taxon>
        <taxon>Coccidia</taxon>
        <taxon>Eucoccidiorida</taxon>
        <taxon>Eimeriorina</taxon>
        <taxon>Cryptosporidiidae</taxon>
        <taxon>Cryptosporidium</taxon>
    </lineage>
</organism>
<name>A0AAV9Y796_9CRYT</name>
<keyword evidence="3" id="KW-1185">Reference proteome</keyword>
<comment type="caution">
    <text evidence="2">The sequence shown here is derived from an EMBL/GenBank/DDBJ whole genome shotgun (WGS) entry which is preliminary data.</text>
</comment>
<reference evidence="2 3" key="1">
    <citation type="submission" date="2023-10" db="EMBL/GenBank/DDBJ databases">
        <title>Comparative genomics analysis reveals potential genetic determinants of host preference in Cryptosporidium xiaoi.</title>
        <authorList>
            <person name="Xiao L."/>
            <person name="Li J."/>
        </authorList>
    </citation>
    <scope>NUCLEOTIDE SEQUENCE [LARGE SCALE GENOMIC DNA]</scope>
    <source>
        <strain evidence="2 3">52996</strain>
    </source>
</reference>
<evidence type="ECO:0000313" key="2">
    <source>
        <dbReference type="EMBL" id="KAK6590431.1"/>
    </source>
</evidence>
<accession>A0AAV9Y796</accession>
<dbReference type="AlphaFoldDB" id="A0AAV9Y796"/>
<protein>
    <submittedName>
        <fullName evidence="2">Uncharacterized protein</fullName>
    </submittedName>
</protein>
<evidence type="ECO:0000313" key="3">
    <source>
        <dbReference type="Proteomes" id="UP001311799"/>
    </source>
</evidence>
<proteinExistence type="predicted"/>
<dbReference type="EMBL" id="JAWDEY010000006">
    <property type="protein sequence ID" value="KAK6590431.1"/>
    <property type="molecule type" value="Genomic_DNA"/>
</dbReference>
<feature type="transmembrane region" description="Helical" evidence="1">
    <location>
        <begin position="95"/>
        <end position="118"/>
    </location>
</feature>
<feature type="transmembrane region" description="Helical" evidence="1">
    <location>
        <begin position="138"/>
        <end position="159"/>
    </location>
</feature>
<keyword evidence="1" id="KW-0812">Transmembrane</keyword>
<dbReference type="Proteomes" id="UP001311799">
    <property type="component" value="Unassembled WGS sequence"/>
</dbReference>